<evidence type="ECO:0000313" key="2">
    <source>
        <dbReference type="EMBL" id="GIM67812.1"/>
    </source>
</evidence>
<sequence>MRVEPAPAPFWRHDLTHCLHTTAGALLAARGLDPLETLGAGWGFRFVPGEVRREEYYFPGHDEDLFAGLAPYHPVSSRWHRPGDAEQGWQQVRDALVNGVSVAVAADNFHLPFRPAYRDVHTNHLMAIEGFDDETGEVFVNDPVPPSFRGTIPLTALMAARDSGNPIAHDRDLFFTANPIGNRWLEVTIGADVPEVDEAFVARVVGSNAAGWLDGTTGPVLTGLAGLRHFLDAAVEGFAEHPESVDEVFVVGGPMLAVAGLHADFLDRAGVRFGDVRLRELGRAVDRVAHHWSALRIAAATAREDRVAAVPGLRQRTAALLGDQEAVLERMSLVAA</sequence>
<evidence type="ECO:0000313" key="3">
    <source>
        <dbReference type="Proteomes" id="UP000680865"/>
    </source>
</evidence>
<dbReference type="AlphaFoldDB" id="A0A919SAC1"/>
<dbReference type="InterPro" id="IPR026935">
    <property type="entry name" value="BtrH_N"/>
</dbReference>
<organism evidence="2 3">
    <name type="scientific">Winogradskya consettensis</name>
    <dbReference type="NCBI Taxonomy" id="113560"/>
    <lineage>
        <taxon>Bacteria</taxon>
        <taxon>Bacillati</taxon>
        <taxon>Actinomycetota</taxon>
        <taxon>Actinomycetes</taxon>
        <taxon>Micromonosporales</taxon>
        <taxon>Micromonosporaceae</taxon>
        <taxon>Winogradskya</taxon>
    </lineage>
</organism>
<dbReference type="Pfam" id="PF14399">
    <property type="entry name" value="BtrH_N"/>
    <property type="match status" value="1"/>
</dbReference>
<comment type="caution">
    <text evidence="2">The sequence shown here is derived from an EMBL/GenBank/DDBJ whole genome shotgun (WGS) entry which is preliminary data.</text>
</comment>
<accession>A0A919SAC1</accession>
<evidence type="ECO:0000259" key="1">
    <source>
        <dbReference type="Pfam" id="PF14399"/>
    </source>
</evidence>
<reference evidence="2" key="1">
    <citation type="submission" date="2021-03" db="EMBL/GenBank/DDBJ databases">
        <title>Whole genome shotgun sequence of Actinoplanes consettensis NBRC 14913.</title>
        <authorList>
            <person name="Komaki H."/>
            <person name="Tamura T."/>
        </authorList>
    </citation>
    <scope>NUCLEOTIDE SEQUENCE</scope>
    <source>
        <strain evidence="2">NBRC 14913</strain>
    </source>
</reference>
<keyword evidence="3" id="KW-1185">Reference proteome</keyword>
<proteinExistence type="predicted"/>
<dbReference type="EMBL" id="BOQP01000004">
    <property type="protein sequence ID" value="GIM67812.1"/>
    <property type="molecule type" value="Genomic_DNA"/>
</dbReference>
<dbReference type="RefSeq" id="WP_212995797.1">
    <property type="nucleotide sequence ID" value="NZ_BAAATW010000002.1"/>
</dbReference>
<feature type="domain" description="Butirosin biosynthesis protein H N-terminal" evidence="1">
    <location>
        <begin position="17"/>
        <end position="143"/>
    </location>
</feature>
<gene>
    <name evidence="2" type="ORF">Aco04nite_07950</name>
</gene>
<protein>
    <recommendedName>
        <fullName evidence="1">Butirosin biosynthesis protein H N-terminal domain-containing protein</fullName>
    </recommendedName>
</protein>
<dbReference type="Proteomes" id="UP000680865">
    <property type="component" value="Unassembled WGS sequence"/>
</dbReference>
<name>A0A919SAC1_9ACTN</name>